<dbReference type="SUPFAM" id="SSF50494">
    <property type="entry name" value="Trypsin-like serine proteases"/>
    <property type="match status" value="1"/>
</dbReference>
<gene>
    <name evidence="4" type="ORF">MNOR_LOCUS14687</name>
</gene>
<dbReference type="InterPro" id="IPR043504">
    <property type="entry name" value="Peptidase_S1_PA_chymotrypsin"/>
</dbReference>
<dbReference type="Gene3D" id="2.40.10.10">
    <property type="entry name" value="Trypsin-like serine proteases"/>
    <property type="match status" value="2"/>
</dbReference>
<evidence type="ECO:0000259" key="3">
    <source>
        <dbReference type="PROSITE" id="PS50240"/>
    </source>
</evidence>
<reference evidence="4 5" key="1">
    <citation type="submission" date="2024-05" db="EMBL/GenBank/DDBJ databases">
        <authorList>
            <person name="Wallberg A."/>
        </authorList>
    </citation>
    <scope>NUCLEOTIDE SEQUENCE [LARGE SCALE GENOMIC DNA]</scope>
</reference>
<feature type="compositionally biased region" description="Polar residues" evidence="2">
    <location>
        <begin position="52"/>
        <end position="68"/>
    </location>
</feature>
<protein>
    <recommendedName>
        <fullName evidence="3">Peptidase S1 domain-containing protein</fullName>
    </recommendedName>
</protein>
<proteinExistence type="predicted"/>
<dbReference type="PROSITE" id="PS00134">
    <property type="entry name" value="TRYPSIN_HIS"/>
    <property type="match status" value="1"/>
</dbReference>
<keyword evidence="1" id="KW-1015">Disulfide bond</keyword>
<evidence type="ECO:0000313" key="5">
    <source>
        <dbReference type="Proteomes" id="UP001497623"/>
    </source>
</evidence>
<dbReference type="EMBL" id="CAXKWB010008898">
    <property type="protein sequence ID" value="CAL4092949.1"/>
    <property type="molecule type" value="Genomic_DNA"/>
</dbReference>
<dbReference type="InterPro" id="IPR018114">
    <property type="entry name" value="TRYPSIN_HIS"/>
</dbReference>
<evidence type="ECO:0000313" key="4">
    <source>
        <dbReference type="EMBL" id="CAL4092949.1"/>
    </source>
</evidence>
<feature type="non-terminal residue" evidence="4">
    <location>
        <position position="161"/>
    </location>
</feature>
<accession>A0AAV2QMT6</accession>
<dbReference type="PROSITE" id="PS50240">
    <property type="entry name" value="TRYPSIN_DOM"/>
    <property type="match status" value="1"/>
</dbReference>
<comment type="caution">
    <text evidence="4">The sequence shown here is derived from an EMBL/GenBank/DDBJ whole genome shotgun (WGS) entry which is preliminary data.</text>
</comment>
<dbReference type="GO" id="GO:0006508">
    <property type="term" value="P:proteolysis"/>
    <property type="evidence" value="ECO:0007669"/>
    <property type="project" value="InterPro"/>
</dbReference>
<dbReference type="Pfam" id="PF00089">
    <property type="entry name" value="Trypsin"/>
    <property type="match status" value="1"/>
</dbReference>
<evidence type="ECO:0000256" key="1">
    <source>
        <dbReference type="ARBA" id="ARBA00023157"/>
    </source>
</evidence>
<feature type="domain" description="Peptidase S1" evidence="3">
    <location>
        <begin position="107"/>
        <end position="161"/>
    </location>
</feature>
<dbReference type="GO" id="GO:0004252">
    <property type="term" value="F:serine-type endopeptidase activity"/>
    <property type="evidence" value="ECO:0007669"/>
    <property type="project" value="InterPro"/>
</dbReference>
<evidence type="ECO:0000256" key="2">
    <source>
        <dbReference type="SAM" id="MobiDB-lite"/>
    </source>
</evidence>
<dbReference type="PANTHER" id="PTHR24252:SF7">
    <property type="entry name" value="HYALIN"/>
    <property type="match status" value="1"/>
</dbReference>
<feature type="compositionally biased region" description="Polar residues" evidence="2">
    <location>
        <begin position="1"/>
        <end position="26"/>
    </location>
</feature>
<dbReference type="InterPro" id="IPR001254">
    <property type="entry name" value="Trypsin_dom"/>
</dbReference>
<dbReference type="InterPro" id="IPR009003">
    <property type="entry name" value="Peptidase_S1_PA"/>
</dbReference>
<organism evidence="4 5">
    <name type="scientific">Meganyctiphanes norvegica</name>
    <name type="common">Northern krill</name>
    <name type="synonym">Thysanopoda norvegica</name>
    <dbReference type="NCBI Taxonomy" id="48144"/>
    <lineage>
        <taxon>Eukaryota</taxon>
        <taxon>Metazoa</taxon>
        <taxon>Ecdysozoa</taxon>
        <taxon>Arthropoda</taxon>
        <taxon>Crustacea</taxon>
        <taxon>Multicrustacea</taxon>
        <taxon>Malacostraca</taxon>
        <taxon>Eumalacostraca</taxon>
        <taxon>Eucarida</taxon>
        <taxon>Euphausiacea</taxon>
        <taxon>Euphausiidae</taxon>
        <taxon>Meganyctiphanes</taxon>
    </lineage>
</organism>
<sequence>PSNPNHPNCGNVQPTGIPTEKSTVNPTEKPIVKPTGQPTDKPTEDPIVKPTGQPTDKPTAKPTGQPTVKPTEKPTENPNPSTNIRPYCDKCGTSPVSLARSDSDQRIVGGQQATPGEYPWQVLLRITTSSSGEGRCGGSIIKKRWILSASHCFTGEYIGTV</sequence>
<feature type="region of interest" description="Disordered" evidence="2">
    <location>
        <begin position="1"/>
        <end position="88"/>
    </location>
</feature>
<dbReference type="AlphaFoldDB" id="A0AAV2QMT6"/>
<dbReference type="PANTHER" id="PTHR24252">
    <property type="entry name" value="ACROSIN-RELATED"/>
    <property type="match status" value="1"/>
</dbReference>
<feature type="non-terminal residue" evidence="4">
    <location>
        <position position="1"/>
    </location>
</feature>
<dbReference type="Proteomes" id="UP001497623">
    <property type="component" value="Unassembled WGS sequence"/>
</dbReference>
<keyword evidence="5" id="KW-1185">Reference proteome</keyword>
<name>A0AAV2QMT6_MEGNR</name>